<gene>
    <name evidence="1" type="ORF">M9H77_07790</name>
</gene>
<proteinExistence type="predicted"/>
<protein>
    <submittedName>
        <fullName evidence="1">Uncharacterized protein</fullName>
    </submittedName>
</protein>
<organism evidence="1 2">
    <name type="scientific">Catharanthus roseus</name>
    <name type="common">Madagascar periwinkle</name>
    <name type="synonym">Vinca rosea</name>
    <dbReference type="NCBI Taxonomy" id="4058"/>
    <lineage>
        <taxon>Eukaryota</taxon>
        <taxon>Viridiplantae</taxon>
        <taxon>Streptophyta</taxon>
        <taxon>Embryophyta</taxon>
        <taxon>Tracheophyta</taxon>
        <taxon>Spermatophyta</taxon>
        <taxon>Magnoliopsida</taxon>
        <taxon>eudicotyledons</taxon>
        <taxon>Gunneridae</taxon>
        <taxon>Pentapetalae</taxon>
        <taxon>asterids</taxon>
        <taxon>lamiids</taxon>
        <taxon>Gentianales</taxon>
        <taxon>Apocynaceae</taxon>
        <taxon>Rauvolfioideae</taxon>
        <taxon>Vinceae</taxon>
        <taxon>Catharanthinae</taxon>
        <taxon>Catharanthus</taxon>
    </lineage>
</organism>
<sequence length="211" mass="23879">MEVLKYLWQHVERVRMERKNNNSNNNNNNVTDVCLGSVEKKKNKNEMNGKKKLMTGNSESAAAEGSSTSSDFGIRGIKMCVRWTPDLHAKFLDAVNQLGEGKCYPSDILEKMKVPGLTRLQVASHLQKCRNRMLQDEQLLKRAHPSLPPKSTDDELSKKKVARRKYGSMPHPNIMIRSNSNFPQQQGNLINPSSSSSSSNGDRKLVEYMFI</sequence>
<reference evidence="2" key="1">
    <citation type="journal article" date="2023" name="Nat. Plants">
        <title>Single-cell RNA sequencing provides a high-resolution roadmap for understanding the multicellular compartmentation of specialized metabolism.</title>
        <authorList>
            <person name="Sun S."/>
            <person name="Shen X."/>
            <person name="Li Y."/>
            <person name="Li Y."/>
            <person name="Wang S."/>
            <person name="Li R."/>
            <person name="Zhang H."/>
            <person name="Shen G."/>
            <person name="Guo B."/>
            <person name="Wei J."/>
            <person name="Xu J."/>
            <person name="St-Pierre B."/>
            <person name="Chen S."/>
            <person name="Sun C."/>
        </authorList>
    </citation>
    <scope>NUCLEOTIDE SEQUENCE [LARGE SCALE GENOMIC DNA]</scope>
</reference>
<keyword evidence="2" id="KW-1185">Reference proteome</keyword>
<name>A0ACC0BVZ3_CATRO</name>
<dbReference type="EMBL" id="CM044702">
    <property type="protein sequence ID" value="KAI5676840.1"/>
    <property type="molecule type" value="Genomic_DNA"/>
</dbReference>
<evidence type="ECO:0000313" key="1">
    <source>
        <dbReference type="EMBL" id="KAI5676840.1"/>
    </source>
</evidence>
<accession>A0ACC0BVZ3</accession>
<comment type="caution">
    <text evidence="1">The sequence shown here is derived from an EMBL/GenBank/DDBJ whole genome shotgun (WGS) entry which is preliminary data.</text>
</comment>
<evidence type="ECO:0000313" key="2">
    <source>
        <dbReference type="Proteomes" id="UP001060085"/>
    </source>
</evidence>
<dbReference type="Proteomes" id="UP001060085">
    <property type="component" value="Linkage Group LG02"/>
</dbReference>